<dbReference type="InterPro" id="IPR032806">
    <property type="entry name" value="YbfD_N"/>
</dbReference>
<evidence type="ECO:0000259" key="1">
    <source>
        <dbReference type="Pfam" id="PF13808"/>
    </source>
</evidence>
<dbReference type="AlphaFoldDB" id="A0A6G9ZDJ0"/>
<gene>
    <name evidence="2" type="ORF">F6W96_39310</name>
</gene>
<evidence type="ECO:0000313" key="3">
    <source>
        <dbReference type="Proteomes" id="UP000500953"/>
    </source>
</evidence>
<sequence length="109" mass="11781">MLAVAVAATLTGAKSFTAIGEWAADIGLTELAKFGITRAVRSESTIRRCLQRLAPDGLDEIIGAWMWLCTNLIDRRRVISFDRKTGRGARNAAGELVHLIAGLCQRTGP</sequence>
<dbReference type="Proteomes" id="UP000500953">
    <property type="component" value="Chromosome"/>
</dbReference>
<name>A0A6G9ZDJ0_9NOCA</name>
<feature type="domain" description="H repeat-associated protein N-terminal" evidence="1">
    <location>
        <begin position="1"/>
        <end position="66"/>
    </location>
</feature>
<dbReference type="EMBL" id="CP046173">
    <property type="protein sequence ID" value="QIS23461.1"/>
    <property type="molecule type" value="Genomic_DNA"/>
</dbReference>
<evidence type="ECO:0000313" key="2">
    <source>
        <dbReference type="EMBL" id="QIS23461.1"/>
    </source>
</evidence>
<protein>
    <recommendedName>
        <fullName evidence="1">H repeat-associated protein N-terminal domain-containing protein</fullName>
    </recommendedName>
</protein>
<dbReference type="Pfam" id="PF13808">
    <property type="entry name" value="DDE_Tnp_1_assoc"/>
    <property type="match status" value="1"/>
</dbReference>
<reference evidence="2 3" key="1">
    <citation type="journal article" date="2019" name="ACS Chem. Biol.">
        <title>Identification and Mobilization of a Cryptic Antibiotic Biosynthesis Gene Locus from a Human-Pathogenic Nocardia Isolate.</title>
        <authorList>
            <person name="Herisse M."/>
            <person name="Ishida K."/>
            <person name="Porter J.L."/>
            <person name="Howden B."/>
            <person name="Hertweck C."/>
            <person name="Stinear T.P."/>
            <person name="Pidot S.J."/>
        </authorList>
    </citation>
    <scope>NUCLEOTIDE SEQUENCE [LARGE SCALE GENOMIC DNA]</scope>
    <source>
        <strain evidence="2 3">AUSMDU00012715</strain>
    </source>
</reference>
<accession>A0A6G9ZDJ0</accession>
<dbReference type="RefSeq" id="WP_275106951.1">
    <property type="nucleotide sequence ID" value="NZ_CP046173.1"/>
</dbReference>
<organism evidence="2 3">
    <name type="scientific">Nocardia terpenica</name>
    <dbReference type="NCBI Taxonomy" id="455432"/>
    <lineage>
        <taxon>Bacteria</taxon>
        <taxon>Bacillati</taxon>
        <taxon>Actinomycetota</taxon>
        <taxon>Actinomycetes</taxon>
        <taxon>Mycobacteriales</taxon>
        <taxon>Nocardiaceae</taxon>
        <taxon>Nocardia</taxon>
    </lineage>
</organism>
<proteinExistence type="predicted"/>